<dbReference type="RefSeq" id="WP_073073388.1">
    <property type="nucleotide sequence ID" value="NZ_MPPI01000022.1"/>
</dbReference>
<keyword evidence="4" id="KW-1185">Reference proteome</keyword>
<dbReference type="CDD" id="cd00093">
    <property type="entry name" value="HTH_XRE"/>
    <property type="match status" value="1"/>
</dbReference>
<name>A0A2T1DC88_9CYAN</name>
<dbReference type="PANTHER" id="PTHR34475:SF1">
    <property type="entry name" value="CYTOSKELETON PROTEIN RODZ"/>
    <property type="match status" value="1"/>
</dbReference>
<protein>
    <submittedName>
        <fullName evidence="3">DUF4115 domain-containing protein</fullName>
    </submittedName>
</protein>
<evidence type="ECO:0000259" key="2">
    <source>
        <dbReference type="Pfam" id="PF13464"/>
    </source>
</evidence>
<sequence length="280" mass="31119">MNKQTLQTNRDQAERLTEMGLQLCELRQQQEISLEQIASKTRIQPRLLEAIEQGRIDSLPESVYIQSFIRQYADAIGLDGVEFASTFPTSYKLPDYRPSWRSLPGAQLRPVHLYLIYMLLIISAVNGLSYFLNRSMRQPELANAEMKMQPTTPTPIGPINPLQNVAKVPLAQKQPGAQKAVRVGMMLTAQSWVRVVTDGKTEFEGVLPEGTQRAWAANQQVVVRAGNAGGVMVSFNDGQSKKLGEPGAIEEMAFPPDPRFATLPDAVREMSAPSPREAIR</sequence>
<dbReference type="Pfam" id="PF13413">
    <property type="entry name" value="HTH_25"/>
    <property type="match status" value="1"/>
</dbReference>
<keyword evidence="1" id="KW-1133">Transmembrane helix</keyword>
<gene>
    <name evidence="3" type="ORF">C7B65_16450</name>
</gene>
<keyword evidence="1" id="KW-0472">Membrane</keyword>
<dbReference type="InterPro" id="IPR001387">
    <property type="entry name" value="Cro/C1-type_HTH"/>
</dbReference>
<keyword evidence="1" id="KW-0812">Transmembrane</keyword>
<evidence type="ECO:0000256" key="1">
    <source>
        <dbReference type="SAM" id="Phobius"/>
    </source>
</evidence>
<comment type="caution">
    <text evidence="3">The sequence shown here is derived from an EMBL/GenBank/DDBJ whole genome shotgun (WGS) entry which is preliminary data.</text>
</comment>
<dbReference type="GO" id="GO:0003677">
    <property type="term" value="F:DNA binding"/>
    <property type="evidence" value="ECO:0007669"/>
    <property type="project" value="InterPro"/>
</dbReference>
<dbReference type="InterPro" id="IPR025194">
    <property type="entry name" value="RodZ-like_C"/>
</dbReference>
<evidence type="ECO:0000313" key="4">
    <source>
        <dbReference type="Proteomes" id="UP000238634"/>
    </source>
</evidence>
<accession>A0A2T1DC88</accession>
<dbReference type="Gene3D" id="1.10.260.40">
    <property type="entry name" value="lambda repressor-like DNA-binding domains"/>
    <property type="match status" value="1"/>
</dbReference>
<dbReference type="InterPro" id="IPR010982">
    <property type="entry name" value="Lambda_DNA-bd_dom_sf"/>
</dbReference>
<reference evidence="3 4" key="1">
    <citation type="submission" date="2018-02" db="EMBL/GenBank/DDBJ databases">
        <authorList>
            <person name="Cohen D.B."/>
            <person name="Kent A.D."/>
        </authorList>
    </citation>
    <scope>NUCLEOTIDE SEQUENCE [LARGE SCALE GENOMIC DNA]</scope>
    <source>
        <strain evidence="3 4">ULC007</strain>
    </source>
</reference>
<evidence type="ECO:0000313" key="3">
    <source>
        <dbReference type="EMBL" id="PSB18109.1"/>
    </source>
</evidence>
<dbReference type="Pfam" id="PF13464">
    <property type="entry name" value="RodZ_C"/>
    <property type="match status" value="1"/>
</dbReference>
<proteinExistence type="predicted"/>
<reference evidence="3 4" key="2">
    <citation type="submission" date="2018-03" db="EMBL/GenBank/DDBJ databases">
        <title>The ancient ancestry and fast evolution of plastids.</title>
        <authorList>
            <person name="Moore K.R."/>
            <person name="Magnabosco C."/>
            <person name="Momper L."/>
            <person name="Gold D.A."/>
            <person name="Bosak T."/>
            <person name="Fournier G.P."/>
        </authorList>
    </citation>
    <scope>NUCLEOTIDE SEQUENCE [LARGE SCALE GENOMIC DNA]</scope>
    <source>
        <strain evidence="3 4">ULC007</strain>
    </source>
</reference>
<dbReference type="OrthoDB" id="422634at2"/>
<dbReference type="Proteomes" id="UP000238634">
    <property type="component" value="Unassembled WGS sequence"/>
</dbReference>
<feature type="domain" description="Cytoskeleton protein RodZ-like C-terminal" evidence="2">
    <location>
        <begin position="187"/>
        <end position="243"/>
    </location>
</feature>
<organism evidence="3 4">
    <name type="scientific">Phormidesmis priestleyi ULC007</name>
    <dbReference type="NCBI Taxonomy" id="1920490"/>
    <lineage>
        <taxon>Bacteria</taxon>
        <taxon>Bacillati</taxon>
        <taxon>Cyanobacteriota</taxon>
        <taxon>Cyanophyceae</taxon>
        <taxon>Leptolyngbyales</taxon>
        <taxon>Leptolyngbyaceae</taxon>
        <taxon>Phormidesmis</taxon>
    </lineage>
</organism>
<dbReference type="AlphaFoldDB" id="A0A2T1DC88"/>
<dbReference type="EMBL" id="PVWG01000020">
    <property type="protein sequence ID" value="PSB18109.1"/>
    <property type="molecule type" value="Genomic_DNA"/>
</dbReference>
<dbReference type="PANTHER" id="PTHR34475">
    <property type="match status" value="1"/>
</dbReference>
<dbReference type="InterPro" id="IPR050400">
    <property type="entry name" value="Bact_Cytoskel_RodZ"/>
</dbReference>
<dbReference type="STRING" id="1920490.GCA_001895925_01110"/>
<feature type="transmembrane region" description="Helical" evidence="1">
    <location>
        <begin position="111"/>
        <end position="132"/>
    </location>
</feature>